<gene>
    <name evidence="1" type="ORF">POVCU2_0092250</name>
</gene>
<name>A0A1A8WSZ6_PLAOA</name>
<evidence type="ECO:0000313" key="2">
    <source>
        <dbReference type="Proteomes" id="UP000078560"/>
    </source>
</evidence>
<dbReference type="Proteomes" id="UP000078560">
    <property type="component" value="Unassembled WGS sequence"/>
</dbReference>
<accession>A0A1A8WSZ6</accession>
<reference evidence="2" key="1">
    <citation type="submission" date="2016-05" db="EMBL/GenBank/DDBJ databases">
        <authorList>
            <person name="Naeem Raeece"/>
        </authorList>
    </citation>
    <scope>NUCLEOTIDE SEQUENCE [LARGE SCALE GENOMIC DNA]</scope>
</reference>
<protein>
    <submittedName>
        <fullName evidence="1">Uncharacterized protein</fullName>
    </submittedName>
</protein>
<sequence>MCTELNHIEKHFSNEGSLKLLCLKDVHPPEPLRAEERGSQVFSILEENQQQRREELRHTIVGDINVTTEHASHSARGYDDSLTSISSFSVIFTVIFPFE</sequence>
<proteinExistence type="predicted"/>
<dbReference type="AlphaFoldDB" id="A0A1A8WSZ6"/>
<evidence type="ECO:0000313" key="1">
    <source>
        <dbReference type="EMBL" id="SBS94977.1"/>
    </source>
</evidence>
<organism evidence="1 2">
    <name type="scientific">Plasmodium ovale curtisi</name>
    <dbReference type="NCBI Taxonomy" id="864141"/>
    <lineage>
        <taxon>Eukaryota</taxon>
        <taxon>Sar</taxon>
        <taxon>Alveolata</taxon>
        <taxon>Apicomplexa</taxon>
        <taxon>Aconoidasida</taxon>
        <taxon>Haemosporida</taxon>
        <taxon>Plasmodiidae</taxon>
        <taxon>Plasmodium</taxon>
        <taxon>Plasmodium (Plasmodium)</taxon>
    </lineage>
</organism>
<dbReference type="EMBL" id="FLQU01001922">
    <property type="protein sequence ID" value="SBS94977.1"/>
    <property type="molecule type" value="Genomic_DNA"/>
</dbReference>